<comment type="caution">
    <text evidence="5">The sequence shown here is derived from an EMBL/GenBank/DDBJ whole genome shotgun (WGS) entry which is preliminary data.</text>
</comment>
<keyword evidence="3" id="KW-0732">Signal</keyword>
<keyword evidence="1" id="KW-0862">Zinc</keyword>
<reference evidence="5 6" key="1">
    <citation type="submission" date="2019-02" db="EMBL/GenBank/DDBJ databases">
        <title>Kribbella capetownensis sp. nov. and Kribbella speibonae sp. nov., isolated from soil.</title>
        <authorList>
            <person name="Curtis S.M."/>
            <person name="Norton I."/>
            <person name="Everest G.J."/>
            <person name="Meyers P.R."/>
        </authorList>
    </citation>
    <scope>NUCLEOTIDE SEQUENCE [LARGE SCALE GENOMIC DNA]</scope>
    <source>
        <strain evidence="5 6">YM55</strain>
    </source>
</reference>
<name>A0A4R0IWT2_9ACTN</name>
<feature type="chain" id="PRO_5039464510" description="Neutral ceramidase" evidence="3">
    <location>
        <begin position="28"/>
        <end position="467"/>
    </location>
</feature>
<keyword evidence="2" id="KW-0746">Sphingolipid metabolism</keyword>
<feature type="binding site" evidence="1">
    <location>
        <position position="220"/>
    </location>
    <ligand>
        <name>Zn(2+)</name>
        <dbReference type="ChEBI" id="CHEBI:29105"/>
    </ligand>
</feature>
<dbReference type="InterPro" id="IPR006823">
    <property type="entry name" value="Ceramidase_alk"/>
</dbReference>
<dbReference type="InterPro" id="IPR031329">
    <property type="entry name" value="NEUT/ALK_ceramidase_N"/>
</dbReference>
<comment type="similarity">
    <text evidence="2">Belongs to the neutral ceramidase family.</text>
</comment>
<dbReference type="EC" id="3.5.1.23" evidence="2"/>
<dbReference type="GO" id="GO:0046512">
    <property type="term" value="P:sphingosine biosynthetic process"/>
    <property type="evidence" value="ECO:0007669"/>
    <property type="project" value="TreeGrafter"/>
</dbReference>
<dbReference type="GO" id="GO:0016020">
    <property type="term" value="C:membrane"/>
    <property type="evidence" value="ECO:0007669"/>
    <property type="project" value="GOC"/>
</dbReference>
<dbReference type="EMBL" id="SJKC01000002">
    <property type="protein sequence ID" value="TCC37839.1"/>
    <property type="molecule type" value="Genomic_DNA"/>
</dbReference>
<evidence type="ECO:0000259" key="4">
    <source>
        <dbReference type="Pfam" id="PF04734"/>
    </source>
</evidence>
<dbReference type="GO" id="GO:0042759">
    <property type="term" value="P:long-chain fatty acid biosynthetic process"/>
    <property type="evidence" value="ECO:0007669"/>
    <property type="project" value="TreeGrafter"/>
</dbReference>
<dbReference type="GO" id="GO:0005576">
    <property type="term" value="C:extracellular region"/>
    <property type="evidence" value="ECO:0007669"/>
    <property type="project" value="TreeGrafter"/>
</dbReference>
<gene>
    <name evidence="5" type="ORF">E0H92_15275</name>
</gene>
<comment type="catalytic activity">
    <reaction evidence="2">
        <text>an N-acylsphing-4-enine + H2O = sphing-4-enine + a fatty acid</text>
        <dbReference type="Rhea" id="RHEA:20856"/>
        <dbReference type="ChEBI" id="CHEBI:15377"/>
        <dbReference type="ChEBI" id="CHEBI:28868"/>
        <dbReference type="ChEBI" id="CHEBI:52639"/>
        <dbReference type="ChEBI" id="CHEBI:57756"/>
        <dbReference type="EC" id="3.5.1.23"/>
    </reaction>
</comment>
<dbReference type="AlphaFoldDB" id="A0A4R0IWT2"/>
<evidence type="ECO:0000313" key="5">
    <source>
        <dbReference type="EMBL" id="TCC37839.1"/>
    </source>
</evidence>
<organism evidence="5 6">
    <name type="scientific">Kribbella speibonae</name>
    <dbReference type="NCBI Taxonomy" id="1572660"/>
    <lineage>
        <taxon>Bacteria</taxon>
        <taxon>Bacillati</taxon>
        <taxon>Actinomycetota</taxon>
        <taxon>Actinomycetes</taxon>
        <taxon>Propionibacteriales</taxon>
        <taxon>Kribbellaceae</taxon>
        <taxon>Kribbella</taxon>
    </lineage>
</organism>
<dbReference type="Pfam" id="PF04734">
    <property type="entry name" value="Ceramidase_alk"/>
    <property type="match status" value="1"/>
</dbReference>
<dbReference type="GO" id="GO:0046514">
    <property type="term" value="P:ceramide catabolic process"/>
    <property type="evidence" value="ECO:0007669"/>
    <property type="project" value="InterPro"/>
</dbReference>
<dbReference type="RefSeq" id="WP_131496698.1">
    <property type="nucleotide sequence ID" value="NZ_SJKC01000002.1"/>
</dbReference>
<comment type="cofactor">
    <cofactor evidence="1">
        <name>Zn(2+)</name>
        <dbReference type="ChEBI" id="CHEBI:29105"/>
    </cofactor>
    <text evidence="1">Binds 1 zinc ion per subunit.</text>
</comment>
<keyword evidence="2" id="KW-0378">Hydrolase</keyword>
<evidence type="ECO:0000313" key="6">
    <source>
        <dbReference type="Proteomes" id="UP000294225"/>
    </source>
</evidence>
<dbReference type="Proteomes" id="UP000294225">
    <property type="component" value="Unassembled WGS sequence"/>
</dbReference>
<evidence type="ECO:0000256" key="3">
    <source>
        <dbReference type="SAM" id="SignalP"/>
    </source>
</evidence>
<keyword evidence="1" id="KW-0479">Metal-binding</keyword>
<feature type="signal peptide" evidence="3">
    <location>
        <begin position="1"/>
        <end position="27"/>
    </location>
</feature>
<keyword evidence="2" id="KW-0443">Lipid metabolism</keyword>
<accession>A0A4R0IWT2</accession>
<dbReference type="PANTHER" id="PTHR12670:SF1">
    <property type="entry name" value="NEUTRAL CERAMIDASE"/>
    <property type="match status" value="1"/>
</dbReference>
<sequence length="467" mass="49794">MNFRRTRALVAAAVLAVSVGSAPMVTSAVTPVAQSKGQLRAGAARIDVTPPVNPKYPPLNEYEHEKLYVRAIVFENKGVRGALIGADLGGIDEAVWVDAVKGVAAELKTPAENIIISSTHTHSGVPAGPATTGPRYGTEFMARVALQAVKQAKARLEPAQVGYSTGEAALNVNRDAINPDTHKWTQAANFDAPVDKTVGALTFYRTNGSPLATYVNYAMHPVNGYLNGLTSADFAGATSRYVEQAFGDKMVAVFTQGASGDVNPRWLRTGTNVLASRSDVPITGYELVRETVEAPVRDGKVPYGDVDPKVMRQLFDYMNALGIVLGEEVIRVMSHTGDKVSDPAIHGRQHLISCPGRTRLDNAREGVPGEYEDGPDVAIRFGALEIGDIALASTDAELYTKIGLRVKQQSPLSKTMLVTLANGKAASGYIPDDESYGHQTFQVLGSRLKPGCAEDGIADGIQHLISQ</sequence>
<dbReference type="PANTHER" id="PTHR12670">
    <property type="entry name" value="CERAMIDASE"/>
    <property type="match status" value="1"/>
</dbReference>
<proteinExistence type="inferred from homology"/>
<evidence type="ECO:0000256" key="2">
    <source>
        <dbReference type="RuleBase" id="RU366019"/>
    </source>
</evidence>
<dbReference type="GO" id="GO:0046872">
    <property type="term" value="F:metal ion binding"/>
    <property type="evidence" value="ECO:0007669"/>
    <property type="project" value="UniProtKB-KW"/>
</dbReference>
<protein>
    <recommendedName>
        <fullName evidence="2">Neutral ceramidase</fullName>
        <ecNumber evidence="2">3.5.1.23</ecNumber>
    </recommendedName>
</protein>
<feature type="domain" description="Neutral/alkaline non-lysosomal ceramidase N-terminal" evidence="4">
    <location>
        <begin position="64"/>
        <end position="266"/>
    </location>
</feature>
<feature type="binding site" evidence="1">
    <location>
        <position position="120"/>
    </location>
    <ligand>
        <name>Zn(2+)</name>
        <dbReference type="ChEBI" id="CHEBI:29105"/>
    </ligand>
</feature>
<dbReference type="GO" id="GO:0017040">
    <property type="term" value="F:N-acylsphingosine amidohydrolase activity"/>
    <property type="evidence" value="ECO:0007669"/>
    <property type="project" value="UniProtKB-UniRule"/>
</dbReference>
<evidence type="ECO:0000256" key="1">
    <source>
        <dbReference type="PIRSR" id="PIRSR606823-2"/>
    </source>
</evidence>